<accession>A0ABP3K7Z1</accession>
<keyword evidence="2" id="KW-1185">Reference proteome</keyword>
<dbReference type="SUPFAM" id="SSF52540">
    <property type="entry name" value="P-loop containing nucleoside triphosphate hydrolases"/>
    <property type="match status" value="1"/>
</dbReference>
<dbReference type="EMBL" id="BAAADA010000004">
    <property type="protein sequence ID" value="GAA0473737.1"/>
    <property type="molecule type" value="Genomic_DNA"/>
</dbReference>
<dbReference type="CDD" id="cd02019">
    <property type="entry name" value="NK"/>
    <property type="match status" value="1"/>
</dbReference>
<proteinExistence type="predicted"/>
<reference evidence="2" key="1">
    <citation type="journal article" date="2019" name="Int. J. Syst. Evol. Microbiol.">
        <title>The Global Catalogue of Microorganisms (GCM) 10K type strain sequencing project: providing services to taxonomists for standard genome sequencing and annotation.</title>
        <authorList>
            <consortium name="The Broad Institute Genomics Platform"/>
            <consortium name="The Broad Institute Genome Sequencing Center for Infectious Disease"/>
            <person name="Wu L."/>
            <person name="Ma J."/>
        </authorList>
    </citation>
    <scope>NUCLEOTIDE SEQUENCE [LARGE SCALE GENOMIC DNA]</scope>
    <source>
        <strain evidence="2">JCM 14232</strain>
    </source>
</reference>
<dbReference type="Proteomes" id="UP001410648">
    <property type="component" value="Unassembled WGS sequence"/>
</dbReference>
<gene>
    <name evidence="1" type="ORF">GCM10008936_00740</name>
</gene>
<evidence type="ECO:0008006" key="3">
    <source>
        <dbReference type="Google" id="ProtNLM"/>
    </source>
</evidence>
<evidence type="ECO:0000313" key="1">
    <source>
        <dbReference type="EMBL" id="GAA0473737.1"/>
    </source>
</evidence>
<dbReference type="RefSeq" id="WP_346023612.1">
    <property type="nucleotide sequence ID" value="NZ_BAAADA010000004.1"/>
</dbReference>
<dbReference type="Gene3D" id="3.40.50.300">
    <property type="entry name" value="P-loop containing nucleotide triphosphate hydrolases"/>
    <property type="match status" value="1"/>
</dbReference>
<protein>
    <recommendedName>
        <fullName evidence="3">AAA domain-containing protein</fullName>
    </recommendedName>
</protein>
<comment type="caution">
    <text evidence="1">The sequence shown here is derived from an EMBL/GenBank/DDBJ whole genome shotgun (WGS) entry which is preliminary data.</text>
</comment>
<organism evidence="1 2">
    <name type="scientific">Alkalibacterium indicireducens</name>
    <dbReference type="NCBI Taxonomy" id="398758"/>
    <lineage>
        <taxon>Bacteria</taxon>
        <taxon>Bacillati</taxon>
        <taxon>Bacillota</taxon>
        <taxon>Bacilli</taxon>
        <taxon>Lactobacillales</taxon>
        <taxon>Carnobacteriaceae</taxon>
        <taxon>Alkalibacterium</taxon>
    </lineage>
</organism>
<evidence type="ECO:0000313" key="2">
    <source>
        <dbReference type="Proteomes" id="UP001410648"/>
    </source>
</evidence>
<sequence>MNCKESKQYRLRDRKEPIYWIGGSSCAGKSTFAKLYAEKKGFSLYSCDNHFEEHLNRISASTHPAMSRMSKMTSNELFYKTKPAEQLRLYIDIFKEDFKFVVDDILTLRDKPLVVEGNQLMPSLVHDFMKLKDKAIWLAPTENQQIEIYSKRTWIHSVLKDTDNQTIAFNNWMKRDSLFANHVVKETNRLNLTSLSIDSNLDWDKYFDLIEKHLSE</sequence>
<name>A0ABP3K7Z1_9LACT</name>
<dbReference type="InterPro" id="IPR027417">
    <property type="entry name" value="P-loop_NTPase"/>
</dbReference>